<evidence type="ECO:0000259" key="3">
    <source>
        <dbReference type="PROSITE" id="PS51651"/>
    </source>
</evidence>
<evidence type="ECO:0000256" key="1">
    <source>
        <dbReference type="ARBA" id="ARBA00022658"/>
    </source>
</evidence>
<sequence length="423" mass="48105">MQVTMSLSSLVGTSTSFSEESLRRSLKTILLYAEQDADMQDTSFPEQVKDLVFNLHMILSDTVKMKEFQEDPEMLLDLMHRIARGYQHSPDLRLTWLNNMAQKHMERSNHTEAGMCLVHGAALVAEQIGSGGRGAALLESVTPNVLDESCADTLHHQHLTHHELQALLEHAASELMAAGMYETVNDVYKVLIPIAEQNRDYKKLANIHSKLNEAFTRIEQLHGKRIFGTYFRVSFYGSKFGDLNGEEFVYKEHALTKLPEIFSRLENFYGQRFGPENVVIIKDSNNVDASTLDPDKAFIQITYVEPYFEPYELRHRVTHYERNFNIKRFMYATPFTVDGRAHGDLAEQCKRKTILTTAHHFPYVKTRIQINELAAATSQEPADPKMLQMVVQGCIGTTVNQGPLELAQVQILVHSICIHMCTS</sequence>
<dbReference type="AlphaFoldDB" id="A0A4C1W667"/>
<dbReference type="InterPro" id="IPR046769">
    <property type="entry name" value="DOCKER_Lobe_A"/>
</dbReference>
<evidence type="ECO:0000313" key="4">
    <source>
        <dbReference type="EMBL" id="GBP46866.1"/>
    </source>
</evidence>
<dbReference type="InterPro" id="IPR046773">
    <property type="entry name" value="DOCKER_Lobe_C"/>
</dbReference>
<dbReference type="InterPro" id="IPR046770">
    <property type="entry name" value="DOCKER_Lobe_B"/>
</dbReference>
<dbReference type="GO" id="GO:0007264">
    <property type="term" value="P:small GTPase-mediated signal transduction"/>
    <property type="evidence" value="ECO:0007669"/>
    <property type="project" value="InterPro"/>
</dbReference>
<comment type="similarity">
    <text evidence="2">Belongs to the DOCK family.</text>
</comment>
<accession>A0A4C1W667</accession>
<name>A0A4C1W667_EUMVA</name>
<dbReference type="InterPro" id="IPR043162">
    <property type="entry name" value="DOCK_C_lobe_C"/>
</dbReference>
<dbReference type="PANTHER" id="PTHR23317">
    <property type="entry name" value="DEDICATOR OF CYTOKINESIS DOCK"/>
    <property type="match status" value="1"/>
</dbReference>
<proteinExistence type="inferred from homology"/>
<organism evidence="4 5">
    <name type="scientific">Eumeta variegata</name>
    <name type="common">Bagworm moth</name>
    <name type="synonym">Eumeta japonica</name>
    <dbReference type="NCBI Taxonomy" id="151549"/>
    <lineage>
        <taxon>Eukaryota</taxon>
        <taxon>Metazoa</taxon>
        <taxon>Ecdysozoa</taxon>
        <taxon>Arthropoda</taxon>
        <taxon>Hexapoda</taxon>
        <taxon>Insecta</taxon>
        <taxon>Pterygota</taxon>
        <taxon>Neoptera</taxon>
        <taxon>Endopterygota</taxon>
        <taxon>Lepidoptera</taxon>
        <taxon>Glossata</taxon>
        <taxon>Ditrysia</taxon>
        <taxon>Tineoidea</taxon>
        <taxon>Psychidae</taxon>
        <taxon>Oiketicinae</taxon>
        <taxon>Eumeta</taxon>
    </lineage>
</organism>
<reference evidence="4 5" key="1">
    <citation type="journal article" date="2019" name="Commun. Biol.">
        <title>The bagworm genome reveals a unique fibroin gene that provides high tensile strength.</title>
        <authorList>
            <person name="Kono N."/>
            <person name="Nakamura H."/>
            <person name="Ohtoshi R."/>
            <person name="Tomita M."/>
            <person name="Numata K."/>
            <person name="Arakawa K."/>
        </authorList>
    </citation>
    <scope>NUCLEOTIDE SEQUENCE [LARGE SCALE GENOMIC DNA]</scope>
</reference>
<dbReference type="InterPro" id="IPR027357">
    <property type="entry name" value="DOCKER_dom"/>
</dbReference>
<dbReference type="GO" id="GO:0005085">
    <property type="term" value="F:guanyl-nucleotide exchange factor activity"/>
    <property type="evidence" value="ECO:0007669"/>
    <property type="project" value="UniProtKB-KW"/>
</dbReference>
<dbReference type="Proteomes" id="UP000299102">
    <property type="component" value="Unassembled WGS sequence"/>
</dbReference>
<evidence type="ECO:0000313" key="5">
    <source>
        <dbReference type="Proteomes" id="UP000299102"/>
    </source>
</evidence>
<keyword evidence="5" id="KW-1185">Reference proteome</keyword>
<dbReference type="Gene3D" id="1.20.58.740">
    <property type="match status" value="1"/>
</dbReference>
<evidence type="ECO:0000256" key="2">
    <source>
        <dbReference type="PROSITE-ProRule" id="PRU00984"/>
    </source>
</evidence>
<comment type="caution">
    <text evidence="4">The sequence shown here is derived from an EMBL/GenBank/DDBJ whole genome shotgun (WGS) entry which is preliminary data.</text>
</comment>
<dbReference type="Pfam" id="PF06920">
    <property type="entry name" value="DHR-2_Lobe_A"/>
    <property type="match status" value="1"/>
</dbReference>
<protein>
    <submittedName>
        <fullName evidence="4">Dedicator of cytokinesis protein 7</fullName>
    </submittedName>
</protein>
<dbReference type="OrthoDB" id="47328at2759"/>
<dbReference type="PROSITE" id="PS51651">
    <property type="entry name" value="DOCKER"/>
    <property type="match status" value="1"/>
</dbReference>
<dbReference type="EMBL" id="BGZK01000490">
    <property type="protein sequence ID" value="GBP46866.1"/>
    <property type="molecule type" value="Genomic_DNA"/>
</dbReference>
<dbReference type="Pfam" id="PF20421">
    <property type="entry name" value="DHR-2_Lobe_C"/>
    <property type="match status" value="1"/>
</dbReference>
<dbReference type="STRING" id="151549.A0A4C1W667"/>
<gene>
    <name evidence="4" type="primary">DOCK7</name>
    <name evidence="4" type="ORF">EVAR_78569_1</name>
</gene>
<dbReference type="InterPro" id="IPR026791">
    <property type="entry name" value="DOCK"/>
</dbReference>
<dbReference type="PANTHER" id="PTHR23317:SF76">
    <property type="entry name" value="LD20667P"/>
    <property type="match status" value="1"/>
</dbReference>
<keyword evidence="1" id="KW-0344">Guanine-nucleotide releasing factor</keyword>
<dbReference type="Pfam" id="PF20422">
    <property type="entry name" value="DHR-2_Lobe_B"/>
    <property type="match status" value="1"/>
</dbReference>
<feature type="domain" description="DOCKER" evidence="3">
    <location>
        <begin position="84"/>
        <end position="423"/>
    </location>
</feature>
<dbReference type="InterPro" id="IPR043161">
    <property type="entry name" value="DOCK_C_lobe_A"/>
</dbReference>
<dbReference type="Gene3D" id="1.25.40.410">
    <property type="match status" value="1"/>
</dbReference>